<evidence type="ECO:0000256" key="3">
    <source>
        <dbReference type="SAM" id="MobiDB-lite"/>
    </source>
</evidence>
<accession>A0A8K0DCA8</accession>
<dbReference type="PIRSF" id="PIRSF028983">
    <property type="entry name" value="BCP1"/>
    <property type="match status" value="1"/>
</dbReference>
<dbReference type="AlphaFoldDB" id="A0A8K0DCA8"/>
<proteinExistence type="inferred from homology"/>
<dbReference type="PANTHER" id="PTHR13261">
    <property type="entry name" value="BRCA2 AND CDKN1A INTERACTING PROTEIN"/>
    <property type="match status" value="1"/>
</dbReference>
<dbReference type="Proteomes" id="UP000801492">
    <property type="component" value="Unassembled WGS sequence"/>
</dbReference>
<feature type="compositionally biased region" description="Acidic residues" evidence="3">
    <location>
        <begin position="17"/>
        <end position="26"/>
    </location>
</feature>
<dbReference type="Pfam" id="PF13862">
    <property type="entry name" value="BCCIP"/>
    <property type="match status" value="1"/>
</dbReference>
<dbReference type="PANTHER" id="PTHR13261:SF0">
    <property type="entry name" value="BRCA2 AND CDKN1A-INTERACTING PROTEIN"/>
    <property type="match status" value="1"/>
</dbReference>
<protein>
    <recommendedName>
        <fullName evidence="2">Protein BCCIP homolog</fullName>
    </recommendedName>
</protein>
<dbReference type="InterPro" id="IPR025602">
    <property type="entry name" value="BCP1_family"/>
</dbReference>
<feature type="region of interest" description="Disordered" evidence="3">
    <location>
        <begin position="1"/>
        <end position="26"/>
    </location>
</feature>
<reference evidence="4" key="1">
    <citation type="submission" date="2019-08" db="EMBL/GenBank/DDBJ databases">
        <title>The genome of the North American firefly Photinus pyralis.</title>
        <authorList>
            <consortium name="Photinus pyralis genome working group"/>
            <person name="Fallon T.R."/>
            <person name="Sander Lower S.E."/>
            <person name="Weng J.-K."/>
        </authorList>
    </citation>
    <scope>NUCLEOTIDE SEQUENCE</scope>
    <source>
        <strain evidence="4">TRF0915ILg1</strain>
        <tissue evidence="4">Whole body</tissue>
    </source>
</reference>
<sequence>MASSVKKRALNKKSESENDSEFNMDEEIQADFEGRNPEVQDFNGIRQLLKQIFLKEHVDVSQLSDMIIAQEGIGSVLKQSWNDEDDDDEDDTLTEALDVFGVTTVVNLSSHQQTPVVQQLFELMQRLSKDNANEATKAKIDAILNNSKRIGLLINERFVNLPPKVADPLLTSLQAELTRMMKRDATYDFEYYVVVCKLYKSKGQKSTFIFSNAEEEVFSKEAEVSLEYSVASQSDTALGGQWAEGDTEMIPYRRILFIPGNKFGHIVQKVKEFVG</sequence>
<evidence type="ECO:0000256" key="1">
    <source>
        <dbReference type="ARBA" id="ARBA00006781"/>
    </source>
</evidence>
<dbReference type="EMBL" id="VTPC01002233">
    <property type="protein sequence ID" value="KAF2900367.1"/>
    <property type="molecule type" value="Genomic_DNA"/>
</dbReference>
<evidence type="ECO:0000256" key="2">
    <source>
        <dbReference type="PIRNR" id="PIRNR028983"/>
    </source>
</evidence>
<organism evidence="4 5">
    <name type="scientific">Ignelater luminosus</name>
    <name type="common">Cucubano</name>
    <name type="synonym">Pyrophorus luminosus</name>
    <dbReference type="NCBI Taxonomy" id="2038154"/>
    <lineage>
        <taxon>Eukaryota</taxon>
        <taxon>Metazoa</taxon>
        <taxon>Ecdysozoa</taxon>
        <taxon>Arthropoda</taxon>
        <taxon>Hexapoda</taxon>
        <taxon>Insecta</taxon>
        <taxon>Pterygota</taxon>
        <taxon>Neoptera</taxon>
        <taxon>Endopterygota</taxon>
        <taxon>Coleoptera</taxon>
        <taxon>Polyphaga</taxon>
        <taxon>Elateriformia</taxon>
        <taxon>Elateroidea</taxon>
        <taxon>Elateridae</taxon>
        <taxon>Agrypninae</taxon>
        <taxon>Pyrophorini</taxon>
        <taxon>Ignelater</taxon>
    </lineage>
</organism>
<comment type="similarity">
    <text evidence="1 2">Belongs to the BCP1 family.</text>
</comment>
<evidence type="ECO:0000313" key="4">
    <source>
        <dbReference type="EMBL" id="KAF2900367.1"/>
    </source>
</evidence>
<dbReference type="OrthoDB" id="27543at2759"/>
<feature type="compositionally biased region" description="Basic residues" evidence="3">
    <location>
        <begin position="1"/>
        <end position="11"/>
    </location>
</feature>
<name>A0A8K0DCA8_IGNLU</name>
<dbReference type="GO" id="GO:0005634">
    <property type="term" value="C:nucleus"/>
    <property type="evidence" value="ECO:0007669"/>
    <property type="project" value="TreeGrafter"/>
</dbReference>
<evidence type="ECO:0000313" key="5">
    <source>
        <dbReference type="Proteomes" id="UP000801492"/>
    </source>
</evidence>
<keyword evidence="5" id="KW-1185">Reference proteome</keyword>
<gene>
    <name evidence="4" type="ORF">ILUMI_05819</name>
</gene>
<comment type="caution">
    <text evidence="4">The sequence shown here is derived from an EMBL/GenBank/DDBJ whole genome shotgun (WGS) entry which is preliminary data.</text>
</comment>